<dbReference type="CDD" id="cd19481">
    <property type="entry name" value="RecA-like_protease"/>
    <property type="match status" value="1"/>
</dbReference>
<comment type="similarity">
    <text evidence="1">Belongs to the AAA ATPase family.</text>
</comment>
<evidence type="ECO:0000256" key="2">
    <source>
        <dbReference type="ARBA" id="ARBA00022741"/>
    </source>
</evidence>
<reference evidence="5" key="1">
    <citation type="journal article" date="2020" name="mSystems">
        <title>Genome- and Community-Level Interaction Insights into Carbon Utilization and Element Cycling Functions of Hydrothermarchaeota in Hydrothermal Sediment.</title>
        <authorList>
            <person name="Zhou Z."/>
            <person name="Liu Y."/>
            <person name="Xu W."/>
            <person name="Pan J."/>
            <person name="Luo Z.H."/>
            <person name="Li M."/>
        </authorList>
    </citation>
    <scope>NUCLEOTIDE SEQUENCE [LARGE SCALE GENOMIC DNA]</scope>
    <source>
        <strain evidence="5">HyVt-533</strain>
    </source>
</reference>
<sequence>MKPLFDFLALAREDLEANFWSFLTETFSLEEEEKLALLLPFALESGKLSSPAESPWATPRMLAQLLGLSYTRLRELYHPRGKLRRFRFIRFLEAFEKYPLIDRPYRLPEMLLDRLSGLRPVLEQVEELSPAPNGNMGPLACQIVSLARRCREEERPFLLELIGEREAALLALEEALGEIGLPAWTVSLPAVDDDTLGEILREALFEGRLVVLTEARARALPQALIKDLGFYLVLIAYKPLGLFDNRLLVPHPPASYLADVFKGCGLAESWPLPFSRRALKSLIRTNLTLQEFLLEKYRQKAAGLATVREPRRKLADLILPPKEKGLLEHLLLRLKRRHLVWEEPGLAYLAYPRQGINVLFSGPPGTGKTLAAEALAEALGLPLIVVDLAGVASKWVGETEKHLRHIFEELVSPETLVVFDEAEALFGRRVESRQAQDRYANMEISYLLQRLEDHRGSVILTTNFEPALDEAFLRRLDLIIRFPFPDEETRAKLWRRFLACLPETRGLEVSRLARQHHLSGGQIRNVVLTAAHLAGGGPVGPREIEEALALEMAKLGAMWEGK</sequence>
<dbReference type="EMBL" id="DROK01000058">
    <property type="protein sequence ID" value="HHI96614.1"/>
    <property type="molecule type" value="Genomic_DNA"/>
</dbReference>
<dbReference type="GO" id="GO:0016887">
    <property type="term" value="F:ATP hydrolysis activity"/>
    <property type="evidence" value="ECO:0007669"/>
    <property type="project" value="InterPro"/>
</dbReference>
<dbReference type="AlphaFoldDB" id="A0A7V5U1Z1"/>
<organism evidence="5">
    <name type="scientific">Thermodesulfatator atlanticus</name>
    <dbReference type="NCBI Taxonomy" id="501497"/>
    <lineage>
        <taxon>Bacteria</taxon>
        <taxon>Pseudomonadati</taxon>
        <taxon>Thermodesulfobacteriota</taxon>
        <taxon>Thermodesulfobacteria</taxon>
        <taxon>Thermodesulfobacteriales</taxon>
        <taxon>Thermodesulfatatoraceae</taxon>
        <taxon>Thermodesulfatator</taxon>
    </lineage>
</organism>
<dbReference type="Proteomes" id="UP000886101">
    <property type="component" value="Unassembled WGS sequence"/>
</dbReference>
<dbReference type="InterPro" id="IPR027417">
    <property type="entry name" value="P-loop_NTPase"/>
</dbReference>
<dbReference type="SUPFAM" id="SSF52540">
    <property type="entry name" value="P-loop containing nucleoside triphosphate hydrolases"/>
    <property type="match status" value="1"/>
</dbReference>
<comment type="caution">
    <text evidence="5">The sequence shown here is derived from an EMBL/GenBank/DDBJ whole genome shotgun (WGS) entry which is preliminary data.</text>
</comment>
<dbReference type="InterPro" id="IPR003593">
    <property type="entry name" value="AAA+_ATPase"/>
</dbReference>
<proteinExistence type="inferred from homology"/>
<dbReference type="Gene3D" id="3.40.50.300">
    <property type="entry name" value="P-loop containing nucleotide triphosphate hydrolases"/>
    <property type="match status" value="1"/>
</dbReference>
<accession>A0A7V5U1Z1</accession>
<evidence type="ECO:0000256" key="1">
    <source>
        <dbReference type="ARBA" id="ARBA00006914"/>
    </source>
</evidence>
<dbReference type="SMART" id="SM00382">
    <property type="entry name" value="AAA"/>
    <property type="match status" value="1"/>
</dbReference>
<feature type="domain" description="AAA+ ATPase" evidence="4">
    <location>
        <begin position="354"/>
        <end position="486"/>
    </location>
</feature>
<name>A0A7V5U1Z1_9BACT</name>
<dbReference type="InterPro" id="IPR003959">
    <property type="entry name" value="ATPase_AAA_core"/>
</dbReference>
<evidence type="ECO:0000313" key="5">
    <source>
        <dbReference type="EMBL" id="HHI96614.1"/>
    </source>
</evidence>
<dbReference type="PANTHER" id="PTHR23073">
    <property type="entry name" value="26S PROTEASOME REGULATORY SUBUNIT"/>
    <property type="match status" value="1"/>
</dbReference>
<dbReference type="Pfam" id="PF00004">
    <property type="entry name" value="AAA"/>
    <property type="match status" value="1"/>
</dbReference>
<evidence type="ECO:0000259" key="4">
    <source>
        <dbReference type="SMART" id="SM00382"/>
    </source>
</evidence>
<dbReference type="InterPro" id="IPR050221">
    <property type="entry name" value="26S_Proteasome_ATPase"/>
</dbReference>
<protein>
    <submittedName>
        <fullName evidence="5">ATP-binding protein</fullName>
    </submittedName>
</protein>
<gene>
    <name evidence="5" type="ORF">ENJ96_02055</name>
</gene>
<dbReference type="GO" id="GO:0005524">
    <property type="term" value="F:ATP binding"/>
    <property type="evidence" value="ECO:0007669"/>
    <property type="project" value="UniProtKB-KW"/>
</dbReference>
<keyword evidence="2" id="KW-0547">Nucleotide-binding</keyword>
<evidence type="ECO:0000256" key="3">
    <source>
        <dbReference type="ARBA" id="ARBA00022840"/>
    </source>
</evidence>
<keyword evidence="3 5" id="KW-0067">ATP-binding</keyword>